<sequence length="118" mass="12976">MFPPAEDAPDLGIPPNRGPLPVRTNPNSEPNTRVRSAIDAMPGRRGFGGPELTEALLRFLTCSFIFSALFIVVLMITQNKICVTEQEWSFLGVTKFGVTEQEWSFLDGIKSGTSLKFG</sequence>
<organism evidence="3 4">
    <name type="scientific">Vitis vinifera</name>
    <name type="common">Grape</name>
    <dbReference type="NCBI Taxonomy" id="29760"/>
    <lineage>
        <taxon>Eukaryota</taxon>
        <taxon>Viridiplantae</taxon>
        <taxon>Streptophyta</taxon>
        <taxon>Embryophyta</taxon>
        <taxon>Tracheophyta</taxon>
        <taxon>Spermatophyta</taxon>
        <taxon>Magnoliopsida</taxon>
        <taxon>eudicotyledons</taxon>
        <taxon>Gunneridae</taxon>
        <taxon>Pentapetalae</taxon>
        <taxon>rosids</taxon>
        <taxon>Vitales</taxon>
        <taxon>Vitaceae</taxon>
        <taxon>Viteae</taxon>
        <taxon>Vitis</taxon>
    </lineage>
</organism>
<evidence type="ECO:0000313" key="3">
    <source>
        <dbReference type="EMBL" id="RVW55091.1"/>
    </source>
</evidence>
<keyword evidence="2" id="KW-1133">Transmembrane helix</keyword>
<reference evidence="3 4" key="1">
    <citation type="journal article" date="2018" name="PLoS Genet.">
        <title>Population sequencing reveals clonal diversity and ancestral inbreeding in the grapevine cultivar Chardonnay.</title>
        <authorList>
            <person name="Roach M.J."/>
            <person name="Johnson D.L."/>
            <person name="Bohlmann J."/>
            <person name="van Vuuren H.J."/>
            <person name="Jones S.J."/>
            <person name="Pretorius I.S."/>
            <person name="Schmidt S.A."/>
            <person name="Borneman A.R."/>
        </authorList>
    </citation>
    <scope>NUCLEOTIDE SEQUENCE [LARGE SCALE GENOMIC DNA]</scope>
    <source>
        <strain evidence="4">cv. Chardonnay</strain>
        <tissue evidence="3">Leaf</tissue>
    </source>
</reference>
<comment type="caution">
    <text evidence="3">The sequence shown here is derived from an EMBL/GenBank/DDBJ whole genome shotgun (WGS) entry which is preliminary data.</text>
</comment>
<keyword evidence="2" id="KW-0472">Membrane</keyword>
<keyword evidence="2" id="KW-0812">Transmembrane</keyword>
<name>A0A438F533_VITVI</name>
<dbReference type="Proteomes" id="UP000288805">
    <property type="component" value="Unassembled WGS sequence"/>
</dbReference>
<evidence type="ECO:0000256" key="2">
    <source>
        <dbReference type="SAM" id="Phobius"/>
    </source>
</evidence>
<feature type="region of interest" description="Disordered" evidence="1">
    <location>
        <begin position="1"/>
        <end position="33"/>
    </location>
</feature>
<protein>
    <submittedName>
        <fullName evidence="3">Uncharacterized protein</fullName>
    </submittedName>
</protein>
<evidence type="ECO:0000256" key="1">
    <source>
        <dbReference type="SAM" id="MobiDB-lite"/>
    </source>
</evidence>
<feature type="compositionally biased region" description="Polar residues" evidence="1">
    <location>
        <begin position="24"/>
        <end position="33"/>
    </location>
</feature>
<dbReference type="EMBL" id="QGNW01001119">
    <property type="protein sequence ID" value="RVW55091.1"/>
    <property type="molecule type" value="Genomic_DNA"/>
</dbReference>
<accession>A0A438F533</accession>
<feature type="transmembrane region" description="Helical" evidence="2">
    <location>
        <begin position="55"/>
        <end position="76"/>
    </location>
</feature>
<proteinExistence type="predicted"/>
<gene>
    <name evidence="3" type="ORF">CK203_067090</name>
</gene>
<dbReference type="AlphaFoldDB" id="A0A438F533"/>
<evidence type="ECO:0000313" key="4">
    <source>
        <dbReference type="Proteomes" id="UP000288805"/>
    </source>
</evidence>